<dbReference type="InterPro" id="IPR036188">
    <property type="entry name" value="FAD/NAD-bd_sf"/>
</dbReference>
<keyword evidence="2 6" id="KW-0285">Flavoprotein</keyword>
<dbReference type="PANTHER" id="PTHR42923:SF3">
    <property type="entry name" value="PROTOPORPHYRINOGEN OXIDASE"/>
    <property type="match status" value="1"/>
</dbReference>
<dbReference type="Gene3D" id="3.90.660.20">
    <property type="entry name" value="Protoporphyrinogen oxidase, mitochondrial, domain 2"/>
    <property type="match status" value="1"/>
</dbReference>
<organism evidence="8 9">
    <name type="scientific">Novipirellula caenicola</name>
    <dbReference type="NCBI Taxonomy" id="1536901"/>
    <lineage>
        <taxon>Bacteria</taxon>
        <taxon>Pseudomonadati</taxon>
        <taxon>Planctomycetota</taxon>
        <taxon>Planctomycetia</taxon>
        <taxon>Pirellulales</taxon>
        <taxon>Pirellulaceae</taxon>
        <taxon>Novipirellula</taxon>
    </lineage>
</organism>
<evidence type="ECO:0000313" key="9">
    <source>
        <dbReference type="Proteomes" id="UP001416858"/>
    </source>
</evidence>
<comment type="similarity">
    <text evidence="6">Belongs to the protoporphyrinogen/coproporphyrinogen oxidase family. Coproporphyrinogen III oxidase subfamily.</text>
</comment>
<dbReference type="PRINTS" id="PR00419">
    <property type="entry name" value="ADXRDTASE"/>
</dbReference>
<sequence length="502" mass="54395">MGQLALGRLALGRLALGRGLGDTSEILSIGILSGVSEKTEPTVAIVGGGLSGLATAVHLHLKNPNRRLAVFESSPRVGGVIHTERIDDFVLDHGADMFALNPPAAINLCRQLGAEDRLILPNQTGRGAMIVHHGKLKPLPDGFVLMRATKMLPMLTTGLLSLRGKLRMAAEAFVPKRYTLDDESVANFVRRRLGNEVLQRIVGPLVAGIYTADVESLSMNATMKPFVEMERQYGSLTRATLARRRSGQDSVERSSAGARYEQFRAFPGGMIELPKLLSESLPVGTVRLQCGVQSIQRLEDQWLVQDTQGGSGQYDDVVLATPPRISATFLRDIAPAAAAELSSIESSSTAIVVMAVRREDIAEKRRMFGFVVPPIERRRILAASFASEKYAGRAPQDHVIVRVFIGGTLQRELLEHDDETLVDIASDELAELIGLRGTPVLTRVVRWNDAMPQYTLGHVERVQRIRESIASAPGIHLISNALDGVGIAPVIAAAEKLANQIG</sequence>
<evidence type="ECO:0000256" key="6">
    <source>
        <dbReference type="RuleBase" id="RU364052"/>
    </source>
</evidence>
<accession>A0ABP9VPI2</accession>
<name>A0ABP9VPI2_9BACT</name>
<protein>
    <recommendedName>
        <fullName evidence="6">Coproporphyrinogen III oxidase</fullName>
        <ecNumber evidence="6">1.3.3.15</ecNumber>
    </recommendedName>
</protein>
<comment type="pathway">
    <text evidence="6">Porphyrin-containing compound metabolism; protoheme biosynthesis.</text>
</comment>
<dbReference type="NCBIfam" id="TIGR00562">
    <property type="entry name" value="proto_IX_ox"/>
    <property type="match status" value="1"/>
</dbReference>
<comment type="function">
    <text evidence="6">Involved in coproporphyrin-dependent heme b biosynthesis. Catalyzes the oxidation of coproporphyrinogen III to coproporphyrin III.</text>
</comment>
<comment type="catalytic activity">
    <reaction evidence="6">
        <text>coproporphyrinogen III + 3 O2 = coproporphyrin III + 3 H2O2</text>
        <dbReference type="Rhea" id="RHEA:43436"/>
        <dbReference type="ChEBI" id="CHEBI:15379"/>
        <dbReference type="ChEBI" id="CHEBI:16240"/>
        <dbReference type="ChEBI" id="CHEBI:57309"/>
        <dbReference type="ChEBI" id="CHEBI:131725"/>
        <dbReference type="EC" id="1.3.3.15"/>
    </reaction>
</comment>
<dbReference type="EMBL" id="BAABRO010000004">
    <property type="protein sequence ID" value="GAA5507084.1"/>
    <property type="molecule type" value="Genomic_DNA"/>
</dbReference>
<keyword evidence="3 6" id="KW-0274">FAD</keyword>
<keyword evidence="4 6" id="KW-0560">Oxidoreductase</keyword>
<dbReference type="InterPro" id="IPR002937">
    <property type="entry name" value="Amino_oxidase"/>
</dbReference>
<keyword evidence="6" id="KW-0963">Cytoplasm</keyword>
<feature type="domain" description="Amine oxidase" evidence="7">
    <location>
        <begin position="50"/>
        <end position="496"/>
    </location>
</feature>
<evidence type="ECO:0000313" key="8">
    <source>
        <dbReference type="EMBL" id="GAA5507084.1"/>
    </source>
</evidence>
<proteinExistence type="inferred from homology"/>
<dbReference type="SUPFAM" id="SSF54373">
    <property type="entry name" value="FAD-linked reductases, C-terminal domain"/>
    <property type="match status" value="1"/>
</dbReference>
<comment type="caution">
    <text evidence="8">The sequence shown here is derived from an EMBL/GenBank/DDBJ whole genome shotgun (WGS) entry which is preliminary data.</text>
</comment>
<comment type="subcellular location">
    <subcellularLocation>
        <location evidence="6">Cytoplasm</location>
    </subcellularLocation>
</comment>
<evidence type="ECO:0000256" key="3">
    <source>
        <dbReference type="ARBA" id="ARBA00022827"/>
    </source>
</evidence>
<keyword evidence="5 6" id="KW-0350">Heme biosynthesis</keyword>
<dbReference type="Pfam" id="PF01593">
    <property type="entry name" value="Amino_oxidase"/>
    <property type="match status" value="1"/>
</dbReference>
<dbReference type="Gene3D" id="3.50.50.60">
    <property type="entry name" value="FAD/NAD(P)-binding domain"/>
    <property type="match status" value="1"/>
</dbReference>
<evidence type="ECO:0000256" key="1">
    <source>
        <dbReference type="ARBA" id="ARBA00001974"/>
    </source>
</evidence>
<dbReference type="Gene3D" id="1.10.3110.10">
    <property type="entry name" value="protoporphyrinogen ix oxidase, domain 3"/>
    <property type="match status" value="1"/>
</dbReference>
<evidence type="ECO:0000256" key="5">
    <source>
        <dbReference type="ARBA" id="ARBA00023133"/>
    </source>
</evidence>
<dbReference type="InterPro" id="IPR004572">
    <property type="entry name" value="Protoporphyrinogen_oxidase"/>
</dbReference>
<dbReference type="SUPFAM" id="SSF51905">
    <property type="entry name" value="FAD/NAD(P)-binding domain"/>
    <property type="match status" value="1"/>
</dbReference>
<dbReference type="EC" id="1.3.3.15" evidence="6"/>
<evidence type="ECO:0000256" key="2">
    <source>
        <dbReference type="ARBA" id="ARBA00022630"/>
    </source>
</evidence>
<reference evidence="8 9" key="1">
    <citation type="submission" date="2024-02" db="EMBL/GenBank/DDBJ databases">
        <title>Rhodopirellula caenicola NBRC 110016.</title>
        <authorList>
            <person name="Ichikawa N."/>
            <person name="Katano-Makiyama Y."/>
            <person name="Hidaka K."/>
        </authorList>
    </citation>
    <scope>NUCLEOTIDE SEQUENCE [LARGE SCALE GENOMIC DNA]</scope>
    <source>
        <strain evidence="8 9">NBRC 110016</strain>
    </source>
</reference>
<keyword evidence="9" id="KW-1185">Reference proteome</keyword>
<comment type="cofactor">
    <cofactor evidence="1 6">
        <name>FAD</name>
        <dbReference type="ChEBI" id="CHEBI:57692"/>
    </cofactor>
</comment>
<dbReference type="Proteomes" id="UP001416858">
    <property type="component" value="Unassembled WGS sequence"/>
</dbReference>
<dbReference type="PANTHER" id="PTHR42923">
    <property type="entry name" value="PROTOPORPHYRINOGEN OXIDASE"/>
    <property type="match status" value="1"/>
</dbReference>
<evidence type="ECO:0000259" key="7">
    <source>
        <dbReference type="Pfam" id="PF01593"/>
    </source>
</evidence>
<gene>
    <name evidence="8" type="primary">hemY</name>
    <name evidence="8" type="ORF">Rcae01_02538</name>
</gene>
<evidence type="ECO:0000256" key="4">
    <source>
        <dbReference type="ARBA" id="ARBA00023002"/>
    </source>
</evidence>
<dbReference type="InterPro" id="IPR050464">
    <property type="entry name" value="Zeta_carotene_desat/Oxidored"/>
</dbReference>